<evidence type="ECO:0000313" key="2">
    <source>
        <dbReference type="EMBL" id="KAG9477682.1"/>
    </source>
</evidence>
<dbReference type="EMBL" id="WNTK01000009">
    <property type="protein sequence ID" value="KAG9477682.1"/>
    <property type="molecule type" value="Genomic_DNA"/>
</dbReference>
<evidence type="ECO:0000256" key="1">
    <source>
        <dbReference type="SAM" id="MobiDB-lite"/>
    </source>
</evidence>
<comment type="caution">
    <text evidence="2">The sequence shown here is derived from an EMBL/GenBank/DDBJ whole genome shotgun (WGS) entry which is preliminary data.</text>
</comment>
<accession>A0A8J6K2Y9</accession>
<reference evidence="2" key="1">
    <citation type="thesis" date="2020" institute="ProQuest LLC" country="789 East Eisenhower Parkway, Ann Arbor, MI, USA">
        <title>Comparative Genomics and Chromosome Evolution.</title>
        <authorList>
            <person name="Mudd A.B."/>
        </authorList>
    </citation>
    <scope>NUCLEOTIDE SEQUENCE</scope>
    <source>
        <strain evidence="2">HN-11 Male</strain>
        <tissue evidence="2">Kidney and liver</tissue>
    </source>
</reference>
<name>A0A8J6K2Y9_ELECQ</name>
<dbReference type="Proteomes" id="UP000770717">
    <property type="component" value="Unassembled WGS sequence"/>
</dbReference>
<proteinExistence type="predicted"/>
<feature type="compositionally biased region" description="Polar residues" evidence="1">
    <location>
        <begin position="1"/>
        <end position="14"/>
    </location>
</feature>
<protein>
    <submittedName>
        <fullName evidence="2">Uncharacterized protein</fullName>
    </submittedName>
</protein>
<keyword evidence="3" id="KW-1185">Reference proteome</keyword>
<sequence length="87" mass="10083">MKYSTRPAQSKQTPKNPPCTPSLLPKHHVPRINALFDSDAIQVFKSKYLDNFARFYLLKIVLHVPRFVARGVQKLGVEETDYNGKYY</sequence>
<evidence type="ECO:0000313" key="3">
    <source>
        <dbReference type="Proteomes" id="UP000770717"/>
    </source>
</evidence>
<dbReference type="AlphaFoldDB" id="A0A8J6K2Y9"/>
<feature type="region of interest" description="Disordered" evidence="1">
    <location>
        <begin position="1"/>
        <end position="23"/>
    </location>
</feature>
<organism evidence="2 3">
    <name type="scientific">Eleutherodactylus coqui</name>
    <name type="common">Puerto Rican coqui</name>
    <dbReference type="NCBI Taxonomy" id="57060"/>
    <lineage>
        <taxon>Eukaryota</taxon>
        <taxon>Metazoa</taxon>
        <taxon>Chordata</taxon>
        <taxon>Craniata</taxon>
        <taxon>Vertebrata</taxon>
        <taxon>Euteleostomi</taxon>
        <taxon>Amphibia</taxon>
        <taxon>Batrachia</taxon>
        <taxon>Anura</taxon>
        <taxon>Neobatrachia</taxon>
        <taxon>Hyloidea</taxon>
        <taxon>Eleutherodactylidae</taxon>
        <taxon>Eleutherodactylinae</taxon>
        <taxon>Eleutherodactylus</taxon>
        <taxon>Eleutherodactylus</taxon>
    </lineage>
</organism>
<gene>
    <name evidence="2" type="ORF">GDO78_012931</name>
</gene>